<proteinExistence type="predicted"/>
<protein>
    <submittedName>
        <fullName evidence="1">Uncharacterized protein</fullName>
    </submittedName>
</protein>
<dbReference type="AlphaFoldDB" id="A0A2P2IIM1"/>
<reference evidence="1" key="1">
    <citation type="submission" date="2018-02" db="EMBL/GenBank/DDBJ databases">
        <title>Rhizophora mucronata_Transcriptome.</title>
        <authorList>
            <person name="Meera S.P."/>
            <person name="Sreeshan A."/>
            <person name="Augustine A."/>
        </authorList>
    </citation>
    <scope>NUCLEOTIDE SEQUENCE</scope>
    <source>
        <tissue evidence="1">Leaf</tissue>
    </source>
</reference>
<sequence length="26" mass="3102">MLFYIGNVKCIFFTVNAESIVYLIRF</sequence>
<accession>A0A2P2IIM1</accession>
<organism evidence="1">
    <name type="scientific">Rhizophora mucronata</name>
    <name type="common">Asiatic mangrove</name>
    <dbReference type="NCBI Taxonomy" id="61149"/>
    <lineage>
        <taxon>Eukaryota</taxon>
        <taxon>Viridiplantae</taxon>
        <taxon>Streptophyta</taxon>
        <taxon>Embryophyta</taxon>
        <taxon>Tracheophyta</taxon>
        <taxon>Spermatophyta</taxon>
        <taxon>Magnoliopsida</taxon>
        <taxon>eudicotyledons</taxon>
        <taxon>Gunneridae</taxon>
        <taxon>Pentapetalae</taxon>
        <taxon>rosids</taxon>
        <taxon>fabids</taxon>
        <taxon>Malpighiales</taxon>
        <taxon>Rhizophoraceae</taxon>
        <taxon>Rhizophora</taxon>
    </lineage>
</organism>
<name>A0A2P2IIM1_RHIMU</name>
<dbReference type="EMBL" id="GGEC01000596">
    <property type="protein sequence ID" value="MBW81079.1"/>
    <property type="molecule type" value="Transcribed_RNA"/>
</dbReference>
<evidence type="ECO:0000313" key="1">
    <source>
        <dbReference type="EMBL" id="MBW81079.1"/>
    </source>
</evidence>